<dbReference type="Proteomes" id="UP000034444">
    <property type="component" value="Chromosome"/>
</dbReference>
<dbReference type="KEGG" id="slh:YH65_11065"/>
<sequence length="104" mass="11424">MKAEVIEAIFRSSAVSMTVLLPDIVADTQDNGPYMRLVAVDSLNTLFSCTHVDNVVIVTVDDPTLVRYVGFSQHTCRYEADLYTTLAALMRNIQVIDTLLDGAA</sequence>
<proteinExistence type="predicted"/>
<protein>
    <submittedName>
        <fullName evidence="1">Uncharacterized protein</fullName>
    </submittedName>
</protein>
<accession>A0A7U4M2V4</accession>
<evidence type="ECO:0000313" key="2">
    <source>
        <dbReference type="Proteomes" id="UP000034444"/>
    </source>
</evidence>
<evidence type="ECO:0000313" key="1">
    <source>
        <dbReference type="EMBL" id="AKF25861.1"/>
    </source>
</evidence>
<dbReference type="RefSeq" id="WP_046551910.1">
    <property type="nucleotide sequence ID" value="NZ_CP011308.1"/>
</dbReference>
<organism evidence="1 2">
    <name type="scientific">Sulfurovum lithotrophicum</name>
    <dbReference type="NCBI Taxonomy" id="206403"/>
    <lineage>
        <taxon>Bacteria</taxon>
        <taxon>Pseudomonadati</taxon>
        <taxon>Campylobacterota</taxon>
        <taxon>Epsilonproteobacteria</taxon>
        <taxon>Campylobacterales</taxon>
        <taxon>Sulfurovaceae</taxon>
        <taxon>Sulfurovum</taxon>
    </lineage>
</organism>
<reference evidence="2" key="2">
    <citation type="journal article" date="2017" name="Stand. Genomic Sci.">
        <title>Complete genome sequence of the sulfur-oxidizing chemolithoautotrophic Sulfurovum lithotrophicum 42BKTT.</title>
        <authorList>
            <person name="Jeon W."/>
            <person name="Priscilla L."/>
            <person name="Park G."/>
            <person name="Lee H."/>
            <person name="Lee N."/>
            <person name="Lee D."/>
            <person name="Kwon H."/>
            <person name="Ahn I."/>
            <person name="Lee C."/>
            <person name="Lee H."/>
            <person name="Ahn J."/>
        </authorList>
    </citation>
    <scope>NUCLEOTIDE SEQUENCE [LARGE SCALE GENOMIC DNA]</scope>
    <source>
        <strain evidence="2">ATCC BAA-797 / 42BKT</strain>
    </source>
</reference>
<keyword evidence="2" id="KW-1185">Reference proteome</keyword>
<gene>
    <name evidence="1" type="ORF">YH65_11065</name>
</gene>
<dbReference type="AlphaFoldDB" id="A0A7U4M2V4"/>
<name>A0A7U4M2V4_9BACT</name>
<reference evidence="1 2" key="1">
    <citation type="submission" date="2015-04" db="EMBL/GenBank/DDBJ databases">
        <title>Complete genome sequence of Sulfurovum lithotrophicum ATCC BAA-797T.</title>
        <authorList>
            <person name="Ahn J."/>
            <person name="Park G."/>
            <person name="Jeon W."/>
            <person name="Jang Y."/>
            <person name="Jang M."/>
            <person name="Lee H."/>
            <person name="Lee H."/>
        </authorList>
    </citation>
    <scope>NUCLEOTIDE SEQUENCE [LARGE SCALE GENOMIC DNA]</scope>
    <source>
        <strain evidence="2">ATCC BAA-797 / 42BKT</strain>
    </source>
</reference>
<dbReference type="EMBL" id="CP011308">
    <property type="protein sequence ID" value="AKF25861.1"/>
    <property type="molecule type" value="Genomic_DNA"/>
</dbReference>